<evidence type="ECO:0000259" key="10">
    <source>
        <dbReference type="SMART" id="SM00831"/>
    </source>
</evidence>
<dbReference type="Pfam" id="PF00690">
    <property type="entry name" value="Cation_ATPase_N"/>
    <property type="match status" value="1"/>
</dbReference>
<keyword evidence="5" id="KW-1278">Translocase</keyword>
<gene>
    <name evidence="11" type="ORF">DM01DRAFT_1278836</name>
</gene>
<dbReference type="SUPFAM" id="SSF81665">
    <property type="entry name" value="Calcium ATPase, transmembrane domain M"/>
    <property type="match status" value="1"/>
</dbReference>
<keyword evidence="4" id="KW-0067">ATP-binding</keyword>
<dbReference type="EMBL" id="MCGT01000001">
    <property type="protein sequence ID" value="ORX62615.1"/>
    <property type="molecule type" value="Genomic_DNA"/>
</dbReference>
<dbReference type="GO" id="GO:0036376">
    <property type="term" value="P:sodium ion export across plasma membrane"/>
    <property type="evidence" value="ECO:0007669"/>
    <property type="project" value="TreeGrafter"/>
</dbReference>
<dbReference type="GO" id="GO:0005524">
    <property type="term" value="F:ATP binding"/>
    <property type="evidence" value="ECO:0007669"/>
    <property type="project" value="UniProtKB-KW"/>
</dbReference>
<dbReference type="Proteomes" id="UP000242146">
    <property type="component" value="Unassembled WGS sequence"/>
</dbReference>
<evidence type="ECO:0000256" key="3">
    <source>
        <dbReference type="ARBA" id="ARBA00022741"/>
    </source>
</evidence>
<dbReference type="AlphaFoldDB" id="A0A1X2GX49"/>
<keyword evidence="6 9" id="KW-1133">Transmembrane helix</keyword>
<evidence type="ECO:0000256" key="7">
    <source>
        <dbReference type="ARBA" id="ARBA00023136"/>
    </source>
</evidence>
<dbReference type="SUPFAM" id="SSF81660">
    <property type="entry name" value="Metal cation-transporting ATPase, ATP-binding domain N"/>
    <property type="match status" value="1"/>
</dbReference>
<reference evidence="11 12" key="1">
    <citation type="submission" date="2016-07" db="EMBL/GenBank/DDBJ databases">
        <title>Pervasive Adenine N6-methylation of Active Genes in Fungi.</title>
        <authorList>
            <consortium name="DOE Joint Genome Institute"/>
            <person name="Mondo S.J."/>
            <person name="Dannebaum R.O."/>
            <person name="Kuo R.C."/>
            <person name="Labutti K."/>
            <person name="Haridas S."/>
            <person name="Kuo A."/>
            <person name="Salamov A."/>
            <person name="Ahrendt S.R."/>
            <person name="Lipzen A."/>
            <person name="Sullivan W."/>
            <person name="Andreopoulos W.B."/>
            <person name="Clum A."/>
            <person name="Lindquist E."/>
            <person name="Daum C."/>
            <person name="Ramamoorthy G.K."/>
            <person name="Gryganskyi A."/>
            <person name="Culley D."/>
            <person name="Magnuson J.K."/>
            <person name="James T.Y."/>
            <person name="O'Malley M.A."/>
            <person name="Stajich J.E."/>
            <person name="Spatafora J.W."/>
            <person name="Visel A."/>
            <person name="Grigoriev I.V."/>
        </authorList>
    </citation>
    <scope>NUCLEOTIDE SEQUENCE [LARGE SCALE GENOMIC DNA]</scope>
    <source>
        <strain evidence="11 12">NRRL 3301</strain>
    </source>
</reference>
<dbReference type="InterPro" id="IPR004014">
    <property type="entry name" value="ATPase_P-typ_cation-transptr_N"/>
</dbReference>
<evidence type="ECO:0000256" key="6">
    <source>
        <dbReference type="ARBA" id="ARBA00022989"/>
    </source>
</evidence>
<dbReference type="InterPro" id="IPR059000">
    <property type="entry name" value="ATPase_P-type_domA"/>
</dbReference>
<feature type="transmembrane region" description="Helical" evidence="9">
    <location>
        <begin position="788"/>
        <end position="808"/>
    </location>
</feature>
<dbReference type="NCBIfam" id="TIGR01494">
    <property type="entry name" value="ATPase_P-type"/>
    <property type="match status" value="3"/>
</dbReference>
<dbReference type="GO" id="GO:0030007">
    <property type="term" value="P:intracellular potassium ion homeostasis"/>
    <property type="evidence" value="ECO:0007669"/>
    <property type="project" value="TreeGrafter"/>
</dbReference>
<feature type="transmembrane region" description="Helical" evidence="9">
    <location>
        <begin position="831"/>
        <end position="856"/>
    </location>
</feature>
<keyword evidence="3" id="KW-0547">Nucleotide-binding</keyword>
<dbReference type="SFLD" id="SFLDS00003">
    <property type="entry name" value="Haloacid_Dehalogenase"/>
    <property type="match status" value="1"/>
</dbReference>
<dbReference type="Pfam" id="PF00689">
    <property type="entry name" value="Cation_ATPase_C"/>
    <property type="match status" value="1"/>
</dbReference>
<dbReference type="GO" id="GO:0016887">
    <property type="term" value="F:ATP hydrolysis activity"/>
    <property type="evidence" value="ECO:0007669"/>
    <property type="project" value="InterPro"/>
</dbReference>
<dbReference type="Pfam" id="PF08282">
    <property type="entry name" value="Hydrolase_3"/>
    <property type="match status" value="1"/>
</dbReference>
<dbReference type="SFLD" id="SFLDF00027">
    <property type="entry name" value="p-type_atpase"/>
    <property type="match status" value="1"/>
</dbReference>
<dbReference type="InterPro" id="IPR036412">
    <property type="entry name" value="HAD-like_sf"/>
</dbReference>
<dbReference type="InterPro" id="IPR044492">
    <property type="entry name" value="P_typ_ATPase_HD_dom"/>
</dbReference>
<feature type="transmembrane region" description="Helical" evidence="9">
    <location>
        <begin position="306"/>
        <end position="329"/>
    </location>
</feature>
<comment type="similarity">
    <text evidence="8">Belongs to the cation transport ATPase (P-type) (TC 3.A.3) family.</text>
</comment>
<dbReference type="SMART" id="SM00831">
    <property type="entry name" value="Cation_ATPase_N"/>
    <property type="match status" value="1"/>
</dbReference>
<dbReference type="Pfam" id="PF13246">
    <property type="entry name" value="Cation_ATPase"/>
    <property type="match status" value="1"/>
</dbReference>
<keyword evidence="7 9" id="KW-0472">Membrane</keyword>
<dbReference type="Gene3D" id="1.20.1110.10">
    <property type="entry name" value="Calcium-transporting ATPase, transmembrane domain"/>
    <property type="match status" value="1"/>
</dbReference>
<evidence type="ECO:0000256" key="8">
    <source>
        <dbReference type="ARBA" id="ARBA00038148"/>
    </source>
</evidence>
<dbReference type="PRINTS" id="PR00119">
    <property type="entry name" value="CATATPASE"/>
</dbReference>
<dbReference type="GO" id="GO:0005886">
    <property type="term" value="C:plasma membrane"/>
    <property type="evidence" value="ECO:0007669"/>
    <property type="project" value="TreeGrafter"/>
</dbReference>
<feature type="transmembrane region" description="Helical" evidence="9">
    <location>
        <begin position="272"/>
        <end position="294"/>
    </location>
</feature>
<comment type="subcellular location">
    <subcellularLocation>
        <location evidence="1">Membrane</location>
        <topology evidence="1">Multi-pass membrane protein</topology>
    </subcellularLocation>
</comment>
<dbReference type="InterPro" id="IPR050510">
    <property type="entry name" value="Cation_transp_ATPase_P-type"/>
</dbReference>
<dbReference type="InterPro" id="IPR023214">
    <property type="entry name" value="HAD_sf"/>
</dbReference>
<dbReference type="InterPro" id="IPR018303">
    <property type="entry name" value="ATPase_P-typ_P_site"/>
</dbReference>
<evidence type="ECO:0000313" key="11">
    <source>
        <dbReference type="EMBL" id="ORX62615.1"/>
    </source>
</evidence>
<feature type="domain" description="Cation-transporting P-type ATPase N-terminal" evidence="10">
    <location>
        <begin position="38"/>
        <end position="105"/>
    </location>
</feature>
<feature type="transmembrane region" description="Helical" evidence="9">
    <location>
        <begin position="759"/>
        <end position="782"/>
    </location>
</feature>
<sequence>MTSTLIEKTKSPFFALTKQDHPILHPPPALYFDRDLVTLHAMYPATHPDHGLAAAKVLRLQQHYGLNQLPPASLPSAWRVLFHQFTDLMVILLLIASIVEGAQGDFHSMSVLLSVIGINTIIGFTQEWKASKTLHTLMDVSIPQARVIRDGQRQIVSAHELVPGDLVVVEEGDVIPADMRLLSANQLEVVESVLTGESLPVQKNAQPILSSAPRIPIGDCFCNVFMSTMVIRGRAVGLVTRTGLDTEIGKINAALSKRSKAKTRIQMKLDKLGRCLVGLAALLCAFVVFIGLAWQKNIHDMLNVGLSLAVSVIPEGLVAVTTVTMALAVRHMAKRHCLLRTLPAIETLGSVTMICSDKTGTLTEGRMSAAMLWTGDGIGFDINDINPGYPMAGTLKKRHIQDKDNTLSFTLAMMVCALCHHAQLDANKNASSEPEDLVDPNSLPWHGTGDPLELALLAVAEHTGYGPATWPMTLFWERPFDRDRKMMSMVYKKNKCGPTAMPLAEEDSIMMVCKGAPEAILSRCAYIYGPDGTMGPITKKVGDTATQEHQKMAAKGLRVIGLAIKQFPALDSTRSHLLSASSPATTEAGLVFVGFIAVCDPPKLGIEAAIATCQQAGIQVIMMTGDHPTTATAIARQIGILQDLDNSQSLVVHGQEVDLMSSEKIQGLEPFPRVFARVSPDHKLKIVEALQQRGEVVAMTGDGVNDAMAIKQADIGIAMGSGTETTKLVADMILLNNDFATLVDAIEEGRHVFDNILKFVVYLLSCNGAEIFLMLICAIANLDLPLTVMMILWANIIADIPPAMAIGVEKKEKGLMQRLPRDPHRAILTKVAWAVIGTQALFMAGLTILTYCLALYVRHMTLAQAQSLAFTTLTTVQLLHSFLSKSIHQSIFSINVFDNVWLIVAFIISFGLMVIGIYVPGISSWLELTNVDGLSWAMICACCLAQILFVEAGKWFIRTCHGQL</sequence>
<dbReference type="OrthoDB" id="2287184at2759"/>
<comment type="caution">
    <text evidence="11">The sequence shown here is derived from an EMBL/GenBank/DDBJ whole genome shotgun (WGS) entry which is preliminary data.</text>
</comment>
<feature type="transmembrane region" description="Helical" evidence="9">
    <location>
        <begin position="900"/>
        <end position="922"/>
    </location>
</feature>
<evidence type="ECO:0000256" key="4">
    <source>
        <dbReference type="ARBA" id="ARBA00022840"/>
    </source>
</evidence>
<dbReference type="GO" id="GO:0006883">
    <property type="term" value="P:intracellular sodium ion homeostasis"/>
    <property type="evidence" value="ECO:0007669"/>
    <property type="project" value="TreeGrafter"/>
</dbReference>
<dbReference type="PROSITE" id="PS00154">
    <property type="entry name" value="ATPASE_E1_E2"/>
    <property type="match status" value="1"/>
</dbReference>
<proteinExistence type="inferred from homology"/>
<dbReference type="FunFam" id="3.40.50.1000:FF:000028">
    <property type="entry name" value="Calcium-transporting P-type ATPase, putative"/>
    <property type="match status" value="1"/>
</dbReference>
<dbReference type="InterPro" id="IPR006068">
    <property type="entry name" value="ATPase_P-typ_cation-transptr_C"/>
</dbReference>
<evidence type="ECO:0000256" key="9">
    <source>
        <dbReference type="SAM" id="Phobius"/>
    </source>
</evidence>
<dbReference type="InterPro" id="IPR008250">
    <property type="entry name" value="ATPase_P-typ_transduc_dom_A_sf"/>
</dbReference>
<feature type="transmembrane region" description="Helical" evidence="9">
    <location>
        <begin position="862"/>
        <end position="879"/>
    </location>
</feature>
<dbReference type="Gene3D" id="3.40.50.1000">
    <property type="entry name" value="HAD superfamily/HAD-like"/>
    <property type="match status" value="1"/>
</dbReference>
<dbReference type="SUPFAM" id="SSF81653">
    <property type="entry name" value="Calcium ATPase, transduction domain A"/>
    <property type="match status" value="1"/>
</dbReference>
<feature type="transmembrane region" description="Helical" evidence="9">
    <location>
        <begin position="934"/>
        <end position="957"/>
    </location>
</feature>
<dbReference type="SFLD" id="SFLDG00002">
    <property type="entry name" value="C1.7:_P-type_atpase_like"/>
    <property type="match status" value="1"/>
</dbReference>
<dbReference type="GO" id="GO:1902600">
    <property type="term" value="P:proton transmembrane transport"/>
    <property type="evidence" value="ECO:0007669"/>
    <property type="project" value="TreeGrafter"/>
</dbReference>
<protein>
    <submittedName>
        <fullName evidence="11">PMCA-type calcium-translocating P-type ATPase</fullName>
    </submittedName>
</protein>
<dbReference type="InterPro" id="IPR023299">
    <property type="entry name" value="ATPase_P-typ_cyto_dom_N"/>
</dbReference>
<dbReference type="Gene3D" id="2.70.150.10">
    <property type="entry name" value="Calcium-transporting ATPase, cytoplasmic transduction domain A"/>
    <property type="match status" value="1"/>
</dbReference>
<evidence type="ECO:0000313" key="12">
    <source>
        <dbReference type="Proteomes" id="UP000242146"/>
    </source>
</evidence>
<dbReference type="InterPro" id="IPR001757">
    <property type="entry name" value="P_typ_ATPase"/>
</dbReference>
<keyword evidence="12" id="KW-1185">Reference proteome</keyword>
<dbReference type="GO" id="GO:1990573">
    <property type="term" value="P:potassium ion import across plasma membrane"/>
    <property type="evidence" value="ECO:0007669"/>
    <property type="project" value="TreeGrafter"/>
</dbReference>
<organism evidence="11 12">
    <name type="scientific">Hesseltinella vesiculosa</name>
    <dbReference type="NCBI Taxonomy" id="101127"/>
    <lineage>
        <taxon>Eukaryota</taxon>
        <taxon>Fungi</taxon>
        <taxon>Fungi incertae sedis</taxon>
        <taxon>Mucoromycota</taxon>
        <taxon>Mucoromycotina</taxon>
        <taxon>Mucoromycetes</taxon>
        <taxon>Mucorales</taxon>
        <taxon>Cunninghamellaceae</taxon>
        <taxon>Hesseltinella</taxon>
    </lineage>
</organism>
<dbReference type="Gene3D" id="3.40.1110.10">
    <property type="entry name" value="Calcium-transporting ATPase, cytoplasmic domain N"/>
    <property type="match status" value="1"/>
</dbReference>
<dbReference type="PANTHER" id="PTHR43294">
    <property type="entry name" value="SODIUM/POTASSIUM-TRANSPORTING ATPASE SUBUNIT ALPHA"/>
    <property type="match status" value="1"/>
</dbReference>
<name>A0A1X2GX49_9FUNG</name>
<accession>A0A1X2GX49</accession>
<dbReference type="Pfam" id="PF00122">
    <property type="entry name" value="E1-E2_ATPase"/>
    <property type="match status" value="1"/>
</dbReference>
<dbReference type="STRING" id="101127.A0A1X2GX49"/>
<dbReference type="GO" id="GO:0005391">
    <property type="term" value="F:P-type sodium:potassium-exchanging transporter activity"/>
    <property type="evidence" value="ECO:0007669"/>
    <property type="project" value="TreeGrafter"/>
</dbReference>
<evidence type="ECO:0000256" key="5">
    <source>
        <dbReference type="ARBA" id="ARBA00022967"/>
    </source>
</evidence>
<evidence type="ECO:0000256" key="2">
    <source>
        <dbReference type="ARBA" id="ARBA00022692"/>
    </source>
</evidence>
<dbReference type="InterPro" id="IPR023298">
    <property type="entry name" value="ATPase_P-typ_TM_dom_sf"/>
</dbReference>
<evidence type="ECO:0000256" key="1">
    <source>
        <dbReference type="ARBA" id="ARBA00004141"/>
    </source>
</evidence>
<dbReference type="PANTHER" id="PTHR43294:SF20">
    <property type="entry name" value="P-TYPE ATPASE"/>
    <property type="match status" value="1"/>
</dbReference>
<dbReference type="SUPFAM" id="SSF56784">
    <property type="entry name" value="HAD-like"/>
    <property type="match status" value="1"/>
</dbReference>
<keyword evidence="2 9" id="KW-0812">Transmembrane</keyword>